<feature type="signal peptide" evidence="6">
    <location>
        <begin position="1"/>
        <end position="17"/>
    </location>
</feature>
<dbReference type="InterPro" id="IPR013517">
    <property type="entry name" value="FG-GAP"/>
</dbReference>
<dbReference type="PROSITE" id="PS51257">
    <property type="entry name" value="PROKAR_LIPOPROTEIN"/>
    <property type="match status" value="1"/>
</dbReference>
<sequence>MLFSKKLNILFVGVILAACGGPGQTGINNGFTLSENVSAKNLQAGRRLAKQRCQSCHAFPEPDLLDKESWERYVLPTMGYRMGLYHRNSLKAIGIRSEFMESGFAGELVLQANIFPEEPTISNNDFQKITDYYLTMAPAKPLPPAHKPAILPTLTLFRPHYPALPYRPASTTLVKIDSVNHQVYLGLAQSNTLLTLNKQGEILKTLPLNQAASNMLLRPEGQYILNMGSFFPSDAPTGSLTFYAEKNKKSRQILKGLQRPVQAQFADLNQDNREDILVCEFGNQTGSLSWYENTPTKNYQKHLLKNSPGATRAYVQDLNGDRQPDIIALMAQGNEGIFIYYNEGQGRFREEQVLRFSPAMGSSYFELVDFNHDGYLDILYTAGDNADFAPIPKRYHGIRIYLNNGQNQFSEAYFFPQNGSYKATAADFDNDGDLDIAAIAFYARFQENLAEGFVYLQNEGNLKFKAFTFKGSNRGRWLTLDKGDLDGDGDLDLILGSFVLKTKLASEAQNQEWATQGPVAVILENKSR</sequence>
<keyword evidence="4 5" id="KW-0408">Iron</keyword>
<reference evidence="8 9" key="1">
    <citation type="submission" date="2019-09" db="EMBL/GenBank/DDBJ databases">
        <title>Genome sequence and assembly of Adhaeribacter sp.</title>
        <authorList>
            <person name="Chhetri G."/>
        </authorList>
    </citation>
    <scope>NUCLEOTIDE SEQUENCE [LARGE SCALE GENOMIC DNA]</scope>
    <source>
        <strain evidence="8 9">DK36</strain>
    </source>
</reference>
<keyword evidence="9" id="KW-1185">Reference proteome</keyword>
<dbReference type="PROSITE" id="PS51007">
    <property type="entry name" value="CYTC"/>
    <property type="match status" value="1"/>
</dbReference>
<dbReference type="InterPro" id="IPR028994">
    <property type="entry name" value="Integrin_alpha_N"/>
</dbReference>
<dbReference type="GO" id="GO:0020037">
    <property type="term" value="F:heme binding"/>
    <property type="evidence" value="ECO:0007669"/>
    <property type="project" value="InterPro"/>
</dbReference>
<dbReference type="EMBL" id="VWSF01000004">
    <property type="protein sequence ID" value="KAA5547837.1"/>
    <property type="molecule type" value="Genomic_DNA"/>
</dbReference>
<evidence type="ECO:0000256" key="1">
    <source>
        <dbReference type="ARBA" id="ARBA00022617"/>
    </source>
</evidence>
<evidence type="ECO:0000313" key="9">
    <source>
        <dbReference type="Proteomes" id="UP000323426"/>
    </source>
</evidence>
<evidence type="ECO:0000313" key="8">
    <source>
        <dbReference type="EMBL" id="KAA5547837.1"/>
    </source>
</evidence>
<dbReference type="SUPFAM" id="SSF46626">
    <property type="entry name" value="Cytochrome c"/>
    <property type="match status" value="1"/>
</dbReference>
<evidence type="ECO:0000259" key="7">
    <source>
        <dbReference type="PROSITE" id="PS51007"/>
    </source>
</evidence>
<evidence type="ECO:0000256" key="5">
    <source>
        <dbReference type="PROSITE-ProRule" id="PRU00433"/>
    </source>
</evidence>
<keyword evidence="1 5" id="KW-0349">Heme</keyword>
<keyword evidence="3 6" id="KW-0732">Signal</keyword>
<keyword evidence="2 5" id="KW-0479">Metal-binding</keyword>
<evidence type="ECO:0000256" key="2">
    <source>
        <dbReference type="ARBA" id="ARBA00022723"/>
    </source>
</evidence>
<proteinExistence type="predicted"/>
<evidence type="ECO:0000256" key="3">
    <source>
        <dbReference type="ARBA" id="ARBA00022729"/>
    </source>
</evidence>
<evidence type="ECO:0000256" key="6">
    <source>
        <dbReference type="SAM" id="SignalP"/>
    </source>
</evidence>
<dbReference type="Gene3D" id="2.130.10.130">
    <property type="entry name" value="Integrin alpha, N-terminal"/>
    <property type="match status" value="2"/>
</dbReference>
<organism evidence="8 9">
    <name type="scientific">Adhaeribacter rhizoryzae</name>
    <dbReference type="NCBI Taxonomy" id="2607907"/>
    <lineage>
        <taxon>Bacteria</taxon>
        <taxon>Pseudomonadati</taxon>
        <taxon>Bacteroidota</taxon>
        <taxon>Cytophagia</taxon>
        <taxon>Cytophagales</taxon>
        <taxon>Hymenobacteraceae</taxon>
        <taxon>Adhaeribacter</taxon>
    </lineage>
</organism>
<dbReference type="SUPFAM" id="SSF69318">
    <property type="entry name" value="Integrin alpha N-terminal domain"/>
    <property type="match status" value="1"/>
</dbReference>
<dbReference type="InterPro" id="IPR009056">
    <property type="entry name" value="Cyt_c-like_dom"/>
</dbReference>
<gene>
    <name evidence="8" type="ORF">F0145_07815</name>
</gene>
<feature type="domain" description="Cytochrome c" evidence="7">
    <location>
        <begin position="40"/>
        <end position="137"/>
    </location>
</feature>
<dbReference type="GO" id="GO:0046872">
    <property type="term" value="F:metal ion binding"/>
    <property type="evidence" value="ECO:0007669"/>
    <property type="project" value="UniProtKB-KW"/>
</dbReference>
<dbReference type="AlphaFoldDB" id="A0A5M6DJV4"/>
<dbReference type="Pfam" id="PF13517">
    <property type="entry name" value="FG-GAP_3"/>
    <property type="match status" value="2"/>
</dbReference>
<accession>A0A5M6DJV4</accession>
<dbReference type="Proteomes" id="UP000323426">
    <property type="component" value="Unassembled WGS sequence"/>
</dbReference>
<dbReference type="InterPro" id="IPR036909">
    <property type="entry name" value="Cyt_c-like_dom_sf"/>
</dbReference>
<feature type="chain" id="PRO_5024336896" evidence="6">
    <location>
        <begin position="18"/>
        <end position="528"/>
    </location>
</feature>
<dbReference type="GO" id="GO:0009055">
    <property type="term" value="F:electron transfer activity"/>
    <property type="evidence" value="ECO:0007669"/>
    <property type="project" value="InterPro"/>
</dbReference>
<evidence type="ECO:0000256" key="4">
    <source>
        <dbReference type="ARBA" id="ARBA00023004"/>
    </source>
</evidence>
<dbReference type="PANTHER" id="PTHR44103">
    <property type="entry name" value="PROPROTEIN CONVERTASE P"/>
    <property type="match status" value="1"/>
</dbReference>
<name>A0A5M6DJV4_9BACT</name>
<comment type="caution">
    <text evidence="8">The sequence shown here is derived from an EMBL/GenBank/DDBJ whole genome shotgun (WGS) entry which is preliminary data.</text>
</comment>
<dbReference type="PANTHER" id="PTHR44103:SF1">
    <property type="entry name" value="PROPROTEIN CONVERTASE P"/>
    <property type="match status" value="1"/>
</dbReference>
<protein>
    <submittedName>
        <fullName evidence="8">VCBS repeat-containing protein</fullName>
    </submittedName>
</protein>
<dbReference type="RefSeq" id="WP_150087755.1">
    <property type="nucleotide sequence ID" value="NZ_VWSF01000004.1"/>
</dbReference>